<name>A0A0W8E9X0_9ZZZZ</name>
<feature type="region of interest" description="Disordered" evidence="1">
    <location>
        <begin position="1"/>
        <end position="24"/>
    </location>
</feature>
<reference evidence="2" key="1">
    <citation type="journal article" date="2015" name="Proc. Natl. Acad. Sci. U.S.A.">
        <title>Networks of energetic and metabolic interactions define dynamics in microbial communities.</title>
        <authorList>
            <person name="Embree M."/>
            <person name="Liu J.K."/>
            <person name="Al-Bassam M.M."/>
            <person name="Zengler K."/>
        </authorList>
    </citation>
    <scope>NUCLEOTIDE SEQUENCE</scope>
</reference>
<gene>
    <name evidence="2" type="ORF">ASZ90_017098</name>
</gene>
<protein>
    <submittedName>
        <fullName evidence="2">Uncharacterized protein</fullName>
    </submittedName>
</protein>
<accession>A0A0W8E9X0</accession>
<proteinExistence type="predicted"/>
<dbReference type="EMBL" id="LNQE01001813">
    <property type="protein sequence ID" value="KUG05417.1"/>
    <property type="molecule type" value="Genomic_DNA"/>
</dbReference>
<organism evidence="2">
    <name type="scientific">hydrocarbon metagenome</name>
    <dbReference type="NCBI Taxonomy" id="938273"/>
    <lineage>
        <taxon>unclassified sequences</taxon>
        <taxon>metagenomes</taxon>
        <taxon>ecological metagenomes</taxon>
    </lineage>
</organism>
<evidence type="ECO:0000313" key="2">
    <source>
        <dbReference type="EMBL" id="KUG05417.1"/>
    </source>
</evidence>
<comment type="caution">
    <text evidence="2">The sequence shown here is derived from an EMBL/GenBank/DDBJ whole genome shotgun (WGS) entry which is preliminary data.</text>
</comment>
<evidence type="ECO:0000256" key="1">
    <source>
        <dbReference type="SAM" id="MobiDB-lite"/>
    </source>
</evidence>
<dbReference type="AlphaFoldDB" id="A0A0W8E9X0"/>
<sequence>MNHNYFKPQSRRPTADEKWLDNDPGTEITEDFEKYLEEIIMDPQYFIF</sequence>